<evidence type="ECO:0000313" key="2">
    <source>
        <dbReference type="Proteomes" id="UP000183275"/>
    </source>
</evidence>
<dbReference type="AlphaFoldDB" id="A0A1I0QT54"/>
<dbReference type="EMBL" id="FOIS01000005">
    <property type="protein sequence ID" value="SEW30446.1"/>
    <property type="molecule type" value="Genomic_DNA"/>
</dbReference>
<proteinExistence type="predicted"/>
<reference evidence="2" key="1">
    <citation type="submission" date="2016-10" db="EMBL/GenBank/DDBJ databases">
        <authorList>
            <person name="Varghese N."/>
        </authorList>
    </citation>
    <scope>NUCLEOTIDE SEQUENCE [LARGE SCALE GENOMIC DNA]</scope>
    <source>
        <strain evidence="2">CGMCC 1.12284</strain>
    </source>
</reference>
<evidence type="ECO:0000313" key="1">
    <source>
        <dbReference type="EMBL" id="SEW30446.1"/>
    </source>
</evidence>
<accession>A0A1I0QT54</accession>
<gene>
    <name evidence="1" type="ORF">SAMN05216285_3854</name>
</gene>
<name>A0A1I0QT54_9EURY</name>
<dbReference type="Proteomes" id="UP000183275">
    <property type="component" value="Unassembled WGS sequence"/>
</dbReference>
<keyword evidence="2" id="KW-1185">Reference proteome</keyword>
<protein>
    <submittedName>
        <fullName evidence="1">Uncharacterized protein</fullName>
    </submittedName>
</protein>
<sequence>MEHLLWNQDGDYTLTERGEALIQRILSDNLVLDYEHGQVQR</sequence>
<organism evidence="1 2">
    <name type="scientific">Natrinema salifodinae</name>
    <dbReference type="NCBI Taxonomy" id="1202768"/>
    <lineage>
        <taxon>Archaea</taxon>
        <taxon>Methanobacteriati</taxon>
        <taxon>Methanobacteriota</taxon>
        <taxon>Stenosarchaea group</taxon>
        <taxon>Halobacteria</taxon>
        <taxon>Halobacteriales</taxon>
        <taxon>Natrialbaceae</taxon>
        <taxon>Natrinema</taxon>
    </lineage>
</organism>